<accession>A0ABZ3H9S6</accession>
<evidence type="ECO:0000313" key="1">
    <source>
        <dbReference type="EMBL" id="XAU15016.1"/>
    </source>
</evidence>
<sequence>MIRPLFLLLISIQLFAIVAIKPREVGEKPGLSGELSGAFETKRGNTEKDNYSGSLQLQFDSNTSYVIWGVVRGEYGEASGVRDTNNLFAHLRYIRNIVGADIAAEGFGQMEKDEFKSIEERALAGGGLRWKVLNKKRGEWGGLFIGAGAYAEYIGYSTSIDPLERNLRFNSYLAYSLPLSDKGVFTAVGYYQPKCDDFNDYYVTASARIELQIYRQLYLGFSVEYAHDSEPAVGVKQDDFSQRTLFTFKF</sequence>
<evidence type="ECO:0000313" key="2">
    <source>
        <dbReference type="Proteomes" id="UP001447842"/>
    </source>
</evidence>
<reference evidence="1 2" key="1">
    <citation type="submission" date="2024-03" db="EMBL/GenBank/DDBJ databases">
        <title>Sulfurimonas sp. HSL3-1.</title>
        <authorList>
            <person name="Wang S."/>
        </authorList>
    </citation>
    <scope>NUCLEOTIDE SEQUENCE [LARGE SCALE GENOMIC DNA]</scope>
    <source>
        <strain evidence="1 2">HSL3-1</strain>
    </source>
</reference>
<proteinExistence type="predicted"/>
<dbReference type="Proteomes" id="UP001447842">
    <property type="component" value="Chromosome"/>
</dbReference>
<dbReference type="EMBL" id="CP147920">
    <property type="protein sequence ID" value="XAU15016.1"/>
    <property type="molecule type" value="Genomic_DNA"/>
</dbReference>
<dbReference type="RefSeq" id="WP_345972639.1">
    <property type="nucleotide sequence ID" value="NZ_CP147920.1"/>
</dbReference>
<organism evidence="1 2">
    <name type="scientific">Sulfurimonas diazotrophicus</name>
    <dbReference type="NCBI Taxonomy" id="3131939"/>
    <lineage>
        <taxon>Bacteria</taxon>
        <taxon>Pseudomonadati</taxon>
        <taxon>Campylobacterota</taxon>
        <taxon>Epsilonproteobacteria</taxon>
        <taxon>Campylobacterales</taxon>
        <taxon>Sulfurimonadaceae</taxon>
        <taxon>Sulfurimonas</taxon>
    </lineage>
</organism>
<gene>
    <name evidence="1" type="ORF">WCY31_12340</name>
</gene>
<keyword evidence="2" id="KW-1185">Reference proteome</keyword>
<dbReference type="Pfam" id="PF04338">
    <property type="entry name" value="DUF481"/>
    <property type="match status" value="1"/>
</dbReference>
<name>A0ABZ3H9S6_9BACT</name>
<protein>
    <submittedName>
        <fullName evidence="1">DUF481 domain-containing protein</fullName>
    </submittedName>
</protein>
<dbReference type="InterPro" id="IPR007433">
    <property type="entry name" value="DUF481"/>
</dbReference>